<keyword evidence="3 4" id="KW-0413">Isomerase</keyword>
<keyword evidence="8" id="KW-1185">Reference proteome</keyword>
<evidence type="ECO:0000256" key="3">
    <source>
        <dbReference type="ARBA" id="ARBA00023235"/>
    </source>
</evidence>
<protein>
    <recommendedName>
        <fullName evidence="4">Phosphoglycerate mutase</fullName>
        <ecNumber evidence="4">5.4.2.11</ecNumber>
    </recommendedName>
</protein>
<comment type="similarity">
    <text evidence="1 4">Belongs to the phosphoglycerate mutase family. BPG-dependent PGAM subfamily.</text>
</comment>
<dbReference type="Pfam" id="PF00300">
    <property type="entry name" value="His_Phos_1"/>
    <property type="match status" value="2"/>
</dbReference>
<evidence type="ECO:0000256" key="2">
    <source>
        <dbReference type="ARBA" id="ARBA00023152"/>
    </source>
</evidence>
<dbReference type="HAMAP" id="MF_01039">
    <property type="entry name" value="PGAM_GpmA"/>
    <property type="match status" value="2"/>
</dbReference>
<name>A0ABQ6MHE4_9STRA</name>
<dbReference type="SMART" id="SM00855">
    <property type="entry name" value="PGAM"/>
    <property type="match status" value="2"/>
</dbReference>
<keyword evidence="6" id="KW-0732">Signal</keyword>
<gene>
    <name evidence="7" type="ORF">TeGR_g5376</name>
</gene>
<comment type="caution">
    <text evidence="7">The sequence shown here is derived from an EMBL/GenBank/DDBJ whole genome shotgun (WGS) entry which is preliminary data.</text>
</comment>
<dbReference type="PROSITE" id="PS00175">
    <property type="entry name" value="PG_MUTASE"/>
    <property type="match status" value="1"/>
</dbReference>
<feature type="region of interest" description="Disordered" evidence="5">
    <location>
        <begin position="154"/>
        <end position="173"/>
    </location>
</feature>
<evidence type="ECO:0000256" key="5">
    <source>
        <dbReference type="SAM" id="MobiDB-lite"/>
    </source>
</evidence>
<dbReference type="InterPro" id="IPR005952">
    <property type="entry name" value="Phosphogly_mut1"/>
</dbReference>
<dbReference type="InterPro" id="IPR029033">
    <property type="entry name" value="His_PPase_superfam"/>
</dbReference>
<feature type="compositionally biased region" description="Pro residues" evidence="5">
    <location>
        <begin position="154"/>
        <end position="165"/>
    </location>
</feature>
<dbReference type="CDD" id="cd07067">
    <property type="entry name" value="HP_PGM_like"/>
    <property type="match status" value="2"/>
</dbReference>
<sequence>MSPSPTLFLLLLLLLATWCASSLRLPFPRRSPTPPGTLVLVRHGESLWNANKTFTGWMDPDLSANGESEILHAADLLLSQGYAFDAVYASRLKRSIRSAILLLTHMDAIHLPIYKSWRLNERHYGAWQGLSKPAVSASLGADVVARVRGGLFHSPPPLLAPPPSPGDRKHADLSPGQIPAAESLFDCMERVSPLWDRVRDDLAAGKNVLLCAHGNSLRGLVKLVDGVRDEDISNVAIPTAIPIVYKFDQKMNPVCVPRDPAMPVLSGIYRGLLFENTGVRGVLLERPGLLREALKRNEDEFEGREIVRGLDGSALSALERSLTQLQKLNFTDPEPETFSPPALSNYYTAPSRRKTDNVVPCANTMTLPSLSNLPISKDARIVIIRHGKTTHNKLGLFTGWEDAGLLDEGRREATGAGELLRLHGFEFDVCYTSWLSRAIETSYLVLRELDALWVPVIKTWRLNERMYGSLTGKSKKMVRQQHGHEKFMAWRRGFSDRPPAVSSFSNVFPGNQRRYTTQVSDLRFSFTESLIRSLEARKFVPSKKFPKTESLRDCMRRTIPFFVDEIVPAANEGKRVLISSSENAIRGLLMHLCDIPEERISEVEIPNGLPLVYDVGSKCIKLLDDGSGADLLDKYNFGNADLLFRPCLNEFGDEGDDEECLLSYALPIGAGVEVEKEAIGAA</sequence>
<evidence type="ECO:0000256" key="4">
    <source>
        <dbReference type="RuleBase" id="RU004511"/>
    </source>
</evidence>
<dbReference type="NCBIfam" id="TIGR01258">
    <property type="entry name" value="pgm_1"/>
    <property type="match status" value="2"/>
</dbReference>
<dbReference type="Gene3D" id="3.40.50.1240">
    <property type="entry name" value="Phosphoglycerate mutase-like"/>
    <property type="match status" value="2"/>
</dbReference>
<dbReference type="InterPro" id="IPR013078">
    <property type="entry name" value="His_Pase_superF_clade-1"/>
</dbReference>
<reference evidence="7 8" key="1">
    <citation type="journal article" date="2023" name="Commun. Biol.">
        <title>Genome analysis of Parmales, the sister group of diatoms, reveals the evolutionary specialization of diatoms from phago-mixotrophs to photoautotrophs.</title>
        <authorList>
            <person name="Ban H."/>
            <person name="Sato S."/>
            <person name="Yoshikawa S."/>
            <person name="Yamada K."/>
            <person name="Nakamura Y."/>
            <person name="Ichinomiya M."/>
            <person name="Sato N."/>
            <person name="Blanc-Mathieu R."/>
            <person name="Endo H."/>
            <person name="Kuwata A."/>
            <person name="Ogata H."/>
        </authorList>
    </citation>
    <scope>NUCLEOTIDE SEQUENCE [LARGE SCALE GENOMIC DNA]</scope>
</reference>
<feature type="signal peptide" evidence="6">
    <location>
        <begin position="1"/>
        <end position="22"/>
    </location>
</feature>
<dbReference type="Proteomes" id="UP001165060">
    <property type="component" value="Unassembled WGS sequence"/>
</dbReference>
<keyword evidence="2 4" id="KW-0324">Glycolysis</keyword>
<accession>A0ABQ6MHE4</accession>
<dbReference type="EC" id="5.4.2.11" evidence="4"/>
<organism evidence="7 8">
    <name type="scientific">Tetraparma gracilis</name>
    <dbReference type="NCBI Taxonomy" id="2962635"/>
    <lineage>
        <taxon>Eukaryota</taxon>
        <taxon>Sar</taxon>
        <taxon>Stramenopiles</taxon>
        <taxon>Ochrophyta</taxon>
        <taxon>Bolidophyceae</taxon>
        <taxon>Parmales</taxon>
        <taxon>Triparmaceae</taxon>
        <taxon>Tetraparma</taxon>
    </lineage>
</organism>
<dbReference type="EMBL" id="BRYB01000252">
    <property type="protein sequence ID" value="GMI26326.1"/>
    <property type="molecule type" value="Genomic_DNA"/>
</dbReference>
<evidence type="ECO:0000256" key="6">
    <source>
        <dbReference type="SAM" id="SignalP"/>
    </source>
</evidence>
<comment type="catalytic activity">
    <reaction evidence="4">
        <text>(2R)-2-phosphoglycerate = (2R)-3-phosphoglycerate</text>
        <dbReference type="Rhea" id="RHEA:15901"/>
        <dbReference type="ChEBI" id="CHEBI:58272"/>
        <dbReference type="ChEBI" id="CHEBI:58289"/>
        <dbReference type="EC" id="5.4.2.11"/>
    </reaction>
</comment>
<dbReference type="SUPFAM" id="SSF53254">
    <property type="entry name" value="Phosphoglycerate mutase-like"/>
    <property type="match status" value="2"/>
</dbReference>
<feature type="chain" id="PRO_5046103589" description="Phosphoglycerate mutase" evidence="6">
    <location>
        <begin position="23"/>
        <end position="682"/>
    </location>
</feature>
<evidence type="ECO:0000313" key="7">
    <source>
        <dbReference type="EMBL" id="GMI26326.1"/>
    </source>
</evidence>
<proteinExistence type="inferred from homology"/>
<dbReference type="InterPro" id="IPR001345">
    <property type="entry name" value="PG/BPGM_mutase_AS"/>
</dbReference>
<evidence type="ECO:0000313" key="8">
    <source>
        <dbReference type="Proteomes" id="UP001165060"/>
    </source>
</evidence>
<dbReference type="PANTHER" id="PTHR11931">
    <property type="entry name" value="PHOSPHOGLYCERATE MUTASE"/>
    <property type="match status" value="1"/>
</dbReference>
<evidence type="ECO:0000256" key="1">
    <source>
        <dbReference type="ARBA" id="ARBA00006717"/>
    </source>
</evidence>